<keyword evidence="1" id="KW-0812">Transmembrane</keyword>
<gene>
    <name evidence="2" type="ORF">BACCAP_01679</name>
</gene>
<accession>A6NTZ9</accession>
<keyword evidence="1" id="KW-0472">Membrane</keyword>
<dbReference type="AlphaFoldDB" id="A6NTZ9"/>
<reference evidence="2 3" key="2">
    <citation type="submission" date="2007-06" db="EMBL/GenBank/DDBJ databases">
        <title>Draft genome sequence of Pseudoflavonifractor capillosus ATCC 29799.</title>
        <authorList>
            <person name="Sudarsanam P."/>
            <person name="Ley R."/>
            <person name="Guruge J."/>
            <person name="Turnbaugh P.J."/>
            <person name="Mahowald M."/>
            <person name="Liep D."/>
            <person name="Gordon J."/>
        </authorList>
    </citation>
    <scope>NUCLEOTIDE SEQUENCE [LARGE SCALE GENOMIC DNA]</scope>
    <source>
        <strain evidence="2 3">ATCC 29799</strain>
    </source>
</reference>
<dbReference type="STRING" id="411467.BACCAP_01679"/>
<dbReference type="EMBL" id="AAXG02000011">
    <property type="protein sequence ID" value="EDN00346.1"/>
    <property type="molecule type" value="Genomic_DNA"/>
</dbReference>
<organism evidence="2 3">
    <name type="scientific">Pseudoflavonifractor capillosus ATCC 29799</name>
    <dbReference type="NCBI Taxonomy" id="411467"/>
    <lineage>
        <taxon>Bacteria</taxon>
        <taxon>Bacillati</taxon>
        <taxon>Bacillota</taxon>
        <taxon>Clostridia</taxon>
        <taxon>Eubacteriales</taxon>
        <taxon>Oscillospiraceae</taxon>
        <taxon>Pseudoflavonifractor</taxon>
    </lineage>
</organism>
<evidence type="ECO:0000313" key="3">
    <source>
        <dbReference type="Proteomes" id="UP000003639"/>
    </source>
</evidence>
<evidence type="ECO:0000313" key="2">
    <source>
        <dbReference type="EMBL" id="EDN00346.1"/>
    </source>
</evidence>
<name>A6NTZ9_9FIRM</name>
<keyword evidence="1" id="KW-1133">Transmembrane helix</keyword>
<proteinExistence type="predicted"/>
<feature type="transmembrane region" description="Helical" evidence="1">
    <location>
        <begin position="38"/>
        <end position="58"/>
    </location>
</feature>
<protein>
    <submittedName>
        <fullName evidence="2">Uncharacterized protein</fullName>
    </submittedName>
</protein>
<dbReference type="Proteomes" id="UP000003639">
    <property type="component" value="Unassembled WGS sequence"/>
</dbReference>
<comment type="caution">
    <text evidence="2">The sequence shown here is derived from an EMBL/GenBank/DDBJ whole genome shotgun (WGS) entry which is preliminary data.</text>
</comment>
<keyword evidence="3" id="KW-1185">Reference proteome</keyword>
<sequence length="64" mass="7411">MSIRAWKNFKFVYNPPAGPSIIPPLDLRTVKPGLKFPSFFSAILPLLFYFFCIFMYILPLPCPQ</sequence>
<reference evidence="2 3" key="1">
    <citation type="submission" date="2007-04" db="EMBL/GenBank/DDBJ databases">
        <authorList>
            <person name="Fulton L."/>
            <person name="Clifton S."/>
            <person name="Fulton B."/>
            <person name="Xu J."/>
            <person name="Minx P."/>
            <person name="Pepin K.H."/>
            <person name="Johnson M."/>
            <person name="Thiruvilangam P."/>
            <person name="Bhonagiri V."/>
            <person name="Nash W.E."/>
            <person name="Mardis E.R."/>
            <person name="Wilson R.K."/>
        </authorList>
    </citation>
    <scope>NUCLEOTIDE SEQUENCE [LARGE SCALE GENOMIC DNA]</scope>
    <source>
        <strain evidence="2 3">ATCC 29799</strain>
    </source>
</reference>
<evidence type="ECO:0000256" key="1">
    <source>
        <dbReference type="SAM" id="Phobius"/>
    </source>
</evidence>